<evidence type="ECO:0000313" key="2">
    <source>
        <dbReference type="EMBL" id="KZV84033.1"/>
    </source>
</evidence>
<gene>
    <name evidence="2" type="ORF">EXIGLDRAFT_776946</name>
</gene>
<dbReference type="AlphaFoldDB" id="A0A165D915"/>
<feature type="region of interest" description="Disordered" evidence="1">
    <location>
        <begin position="131"/>
        <end position="156"/>
    </location>
</feature>
<dbReference type="InParanoid" id="A0A165D915"/>
<protein>
    <submittedName>
        <fullName evidence="2">Uncharacterized protein</fullName>
    </submittedName>
</protein>
<keyword evidence="3" id="KW-1185">Reference proteome</keyword>
<evidence type="ECO:0000256" key="1">
    <source>
        <dbReference type="SAM" id="MobiDB-lite"/>
    </source>
</evidence>
<dbReference type="Proteomes" id="UP000077266">
    <property type="component" value="Unassembled WGS sequence"/>
</dbReference>
<evidence type="ECO:0000313" key="3">
    <source>
        <dbReference type="Proteomes" id="UP000077266"/>
    </source>
</evidence>
<proteinExistence type="predicted"/>
<reference evidence="2 3" key="1">
    <citation type="journal article" date="2016" name="Mol. Biol. Evol.">
        <title>Comparative Genomics of Early-Diverging Mushroom-Forming Fungi Provides Insights into the Origins of Lignocellulose Decay Capabilities.</title>
        <authorList>
            <person name="Nagy L.G."/>
            <person name="Riley R."/>
            <person name="Tritt A."/>
            <person name="Adam C."/>
            <person name="Daum C."/>
            <person name="Floudas D."/>
            <person name="Sun H."/>
            <person name="Yadav J.S."/>
            <person name="Pangilinan J."/>
            <person name="Larsson K.H."/>
            <person name="Matsuura K."/>
            <person name="Barry K."/>
            <person name="Labutti K."/>
            <person name="Kuo R."/>
            <person name="Ohm R.A."/>
            <person name="Bhattacharya S.S."/>
            <person name="Shirouzu T."/>
            <person name="Yoshinaga Y."/>
            <person name="Martin F.M."/>
            <person name="Grigoriev I.V."/>
            <person name="Hibbett D.S."/>
        </authorList>
    </citation>
    <scope>NUCLEOTIDE SEQUENCE [LARGE SCALE GENOMIC DNA]</scope>
    <source>
        <strain evidence="2 3">HHB12029</strain>
    </source>
</reference>
<organism evidence="2 3">
    <name type="scientific">Exidia glandulosa HHB12029</name>
    <dbReference type="NCBI Taxonomy" id="1314781"/>
    <lineage>
        <taxon>Eukaryota</taxon>
        <taxon>Fungi</taxon>
        <taxon>Dikarya</taxon>
        <taxon>Basidiomycota</taxon>
        <taxon>Agaricomycotina</taxon>
        <taxon>Agaricomycetes</taxon>
        <taxon>Auriculariales</taxon>
        <taxon>Exidiaceae</taxon>
        <taxon>Exidia</taxon>
    </lineage>
</organism>
<accession>A0A165D915</accession>
<sequence>MASRPQRPAALHRSLSREEITARNLIVADTLVTTLLRIPDGSIQQGGALPVIGLADCSRVFRGVDELRTEFIRLARFVSVSGLHNAVVQLFDAHFIPDGAAFDDIRRAISVMGVRYALLDHFDSNVRALETGPPANPVLNSPASMSRHHEDDEDSEDDDYYYYETAAAASPSPVGRVGLFTRVARESNQCIYFASAHLSAPLDEDPSMRYLLGPMTLAETSSTPNAEIVVTPGTHGGFLRTTRRIPPNGPIVIAPFPVGVCGTEIARRECMASFFRSVQ</sequence>
<dbReference type="EMBL" id="KV426243">
    <property type="protein sequence ID" value="KZV84033.1"/>
    <property type="molecule type" value="Genomic_DNA"/>
</dbReference>
<name>A0A165D915_EXIGL</name>